<dbReference type="GO" id="GO:0000976">
    <property type="term" value="F:transcription cis-regulatory region binding"/>
    <property type="evidence" value="ECO:0007669"/>
    <property type="project" value="TreeGrafter"/>
</dbReference>
<keyword evidence="3 6" id="KW-0238">DNA-binding</keyword>
<dbReference type="InterPro" id="IPR036388">
    <property type="entry name" value="WH-like_DNA-bd_sf"/>
</dbReference>
<evidence type="ECO:0000259" key="5">
    <source>
        <dbReference type="PROSITE" id="PS50931"/>
    </source>
</evidence>
<dbReference type="FunFam" id="1.10.10.10:FF:000001">
    <property type="entry name" value="LysR family transcriptional regulator"/>
    <property type="match status" value="1"/>
</dbReference>
<evidence type="ECO:0000313" key="6">
    <source>
        <dbReference type="EMBL" id="SDC88732.1"/>
    </source>
</evidence>
<dbReference type="PROSITE" id="PS50931">
    <property type="entry name" value="HTH_LYSR"/>
    <property type="match status" value="1"/>
</dbReference>
<keyword evidence="7" id="KW-1185">Reference proteome</keyword>
<dbReference type="InterPro" id="IPR000847">
    <property type="entry name" value="LysR_HTH_N"/>
</dbReference>
<dbReference type="AlphaFoldDB" id="A0A1G6Q896"/>
<evidence type="ECO:0000256" key="2">
    <source>
        <dbReference type="ARBA" id="ARBA00023015"/>
    </source>
</evidence>
<evidence type="ECO:0000256" key="3">
    <source>
        <dbReference type="ARBA" id="ARBA00023125"/>
    </source>
</evidence>
<dbReference type="Pfam" id="PF00126">
    <property type="entry name" value="HTH_1"/>
    <property type="match status" value="1"/>
</dbReference>
<dbReference type="STRING" id="187868.SAMN05192589_103465"/>
<dbReference type="InterPro" id="IPR005119">
    <property type="entry name" value="LysR_subst-bd"/>
</dbReference>
<dbReference type="PANTHER" id="PTHR30126">
    <property type="entry name" value="HTH-TYPE TRANSCRIPTIONAL REGULATOR"/>
    <property type="match status" value="1"/>
</dbReference>
<evidence type="ECO:0000313" key="7">
    <source>
        <dbReference type="Proteomes" id="UP000198781"/>
    </source>
</evidence>
<sequence length="291" mass="30624">MDPESLKIFCAVANELSVTQASARLGRAPSNVTTRIQNLEAHLGVELFVRSGKRMHLSTAGERLVGYAQRLLSLQDEAEEAVAGGREGGMLRIGSMESTAASRLPRPLASLCKTHPSVRLEVSTGTSQSLLDAVRTGRLDCAFVALQPGLDDAAALAELGLQARAVWRETLVLLLPPNEKARTLGAVQTRSLAAFRQGCVYRAIAQEALGIDGDPKWSVQEMGSYHAMVAGVAAGACVSLLPKSVLGLTAPASPALRTLKVGTATTWLLSRAGFNASPFQALTQALDGEPA</sequence>
<evidence type="ECO:0000256" key="1">
    <source>
        <dbReference type="ARBA" id="ARBA00009437"/>
    </source>
</evidence>
<keyword evidence="2" id="KW-0805">Transcription regulation</keyword>
<dbReference type="Gene3D" id="3.40.190.10">
    <property type="entry name" value="Periplasmic binding protein-like II"/>
    <property type="match status" value="2"/>
</dbReference>
<organism evidence="6 7">
    <name type="scientific">Paracidovorax valerianellae</name>
    <dbReference type="NCBI Taxonomy" id="187868"/>
    <lineage>
        <taxon>Bacteria</taxon>
        <taxon>Pseudomonadati</taxon>
        <taxon>Pseudomonadota</taxon>
        <taxon>Betaproteobacteria</taxon>
        <taxon>Burkholderiales</taxon>
        <taxon>Comamonadaceae</taxon>
        <taxon>Paracidovorax</taxon>
    </lineage>
</organism>
<keyword evidence="4" id="KW-0804">Transcription</keyword>
<dbReference type="GO" id="GO:0003700">
    <property type="term" value="F:DNA-binding transcription factor activity"/>
    <property type="evidence" value="ECO:0007669"/>
    <property type="project" value="InterPro"/>
</dbReference>
<reference evidence="6 7" key="1">
    <citation type="submission" date="2016-10" db="EMBL/GenBank/DDBJ databases">
        <authorList>
            <person name="de Groot N.N."/>
        </authorList>
    </citation>
    <scope>NUCLEOTIDE SEQUENCE [LARGE SCALE GENOMIC DNA]</scope>
    <source>
        <strain evidence="6 7">DSM 16619</strain>
    </source>
</reference>
<proteinExistence type="inferred from homology"/>
<accession>A0A1G6Q896</accession>
<dbReference type="PANTHER" id="PTHR30126:SF40">
    <property type="entry name" value="HTH-TYPE TRANSCRIPTIONAL REGULATOR GLTR"/>
    <property type="match status" value="1"/>
</dbReference>
<evidence type="ECO:0000256" key="4">
    <source>
        <dbReference type="ARBA" id="ARBA00023163"/>
    </source>
</evidence>
<dbReference type="OrthoDB" id="464481at2"/>
<dbReference type="EMBL" id="FMZC01000003">
    <property type="protein sequence ID" value="SDC88732.1"/>
    <property type="molecule type" value="Genomic_DNA"/>
</dbReference>
<name>A0A1G6Q896_9BURK</name>
<feature type="domain" description="HTH lysR-type" evidence="5">
    <location>
        <begin position="1"/>
        <end position="58"/>
    </location>
</feature>
<dbReference type="Pfam" id="PF03466">
    <property type="entry name" value="LysR_substrate"/>
    <property type="match status" value="1"/>
</dbReference>
<dbReference type="Gene3D" id="1.10.10.10">
    <property type="entry name" value="Winged helix-like DNA-binding domain superfamily/Winged helix DNA-binding domain"/>
    <property type="match status" value="1"/>
</dbReference>
<dbReference type="SUPFAM" id="SSF46785">
    <property type="entry name" value="Winged helix' DNA-binding domain"/>
    <property type="match status" value="1"/>
</dbReference>
<dbReference type="RefSeq" id="WP_092741874.1">
    <property type="nucleotide sequence ID" value="NZ_FMZC01000003.1"/>
</dbReference>
<dbReference type="SUPFAM" id="SSF53850">
    <property type="entry name" value="Periplasmic binding protein-like II"/>
    <property type="match status" value="1"/>
</dbReference>
<gene>
    <name evidence="6" type="ORF">SAMN05192589_103465</name>
</gene>
<dbReference type="Proteomes" id="UP000198781">
    <property type="component" value="Unassembled WGS sequence"/>
</dbReference>
<comment type="similarity">
    <text evidence="1">Belongs to the LysR transcriptional regulatory family.</text>
</comment>
<protein>
    <submittedName>
        <fullName evidence="6">DNA-binding transcriptional regulator, LysR family</fullName>
    </submittedName>
</protein>
<dbReference type="InterPro" id="IPR036390">
    <property type="entry name" value="WH_DNA-bd_sf"/>
</dbReference>